<proteinExistence type="inferred from homology"/>
<keyword evidence="5" id="KW-0233">DNA recombination</keyword>
<comment type="subcellular location">
    <subcellularLocation>
        <location evidence="1">Cytoplasm</location>
        <location evidence="1">Nucleoid</location>
    </subcellularLocation>
</comment>
<dbReference type="AlphaFoldDB" id="A0A1I4PAD6"/>
<dbReference type="InterPro" id="IPR007476">
    <property type="entry name" value="RdgC"/>
</dbReference>
<dbReference type="NCBIfam" id="NF001464">
    <property type="entry name" value="PRK00321.1-5"/>
    <property type="match status" value="1"/>
</dbReference>
<protein>
    <recommendedName>
        <fullName evidence="3">Recombination-associated protein RdgC</fullName>
    </recommendedName>
</protein>
<dbReference type="GO" id="GO:0003690">
    <property type="term" value="F:double-stranded DNA binding"/>
    <property type="evidence" value="ECO:0007669"/>
    <property type="project" value="TreeGrafter"/>
</dbReference>
<dbReference type="Proteomes" id="UP000199561">
    <property type="component" value="Unassembled WGS sequence"/>
</dbReference>
<accession>A0A1I4PAD6</accession>
<dbReference type="NCBIfam" id="NF001463">
    <property type="entry name" value="PRK00321.1-4"/>
    <property type="match status" value="1"/>
</dbReference>
<keyword evidence="4" id="KW-0963">Cytoplasm</keyword>
<dbReference type="PANTHER" id="PTHR38103">
    <property type="entry name" value="RECOMBINATION-ASSOCIATED PROTEIN RDGC"/>
    <property type="match status" value="1"/>
</dbReference>
<organism evidence="6 7">
    <name type="scientific">Nitrosomonas nitrosa</name>
    <dbReference type="NCBI Taxonomy" id="52442"/>
    <lineage>
        <taxon>Bacteria</taxon>
        <taxon>Pseudomonadati</taxon>
        <taxon>Pseudomonadota</taxon>
        <taxon>Betaproteobacteria</taxon>
        <taxon>Nitrosomonadales</taxon>
        <taxon>Nitrosomonadaceae</taxon>
        <taxon>Nitrosomonas</taxon>
    </lineage>
</organism>
<dbReference type="STRING" id="52442.SAMN05421880_11053"/>
<dbReference type="OrthoDB" id="5290530at2"/>
<dbReference type="EMBL" id="FOUF01000010">
    <property type="protein sequence ID" value="SFM24323.1"/>
    <property type="molecule type" value="Genomic_DNA"/>
</dbReference>
<evidence type="ECO:0000313" key="7">
    <source>
        <dbReference type="Proteomes" id="UP000199561"/>
    </source>
</evidence>
<evidence type="ECO:0000256" key="1">
    <source>
        <dbReference type="ARBA" id="ARBA00004453"/>
    </source>
</evidence>
<dbReference type="GO" id="GO:0000018">
    <property type="term" value="P:regulation of DNA recombination"/>
    <property type="evidence" value="ECO:0007669"/>
    <property type="project" value="TreeGrafter"/>
</dbReference>
<dbReference type="GO" id="GO:0043590">
    <property type="term" value="C:bacterial nucleoid"/>
    <property type="evidence" value="ECO:0007669"/>
    <property type="project" value="TreeGrafter"/>
</dbReference>
<sequence length="300" mass="34190">MWFKNIQIYRIDDWKITSAELDELLSKRPLQNCLNMEIQSQGWVPPGIEETRLVYARGQQMLIALGTEKKLLPASVVNQLAKVRALEMEAQQGYPPGRKQMKEIKEAALYELLPRAFAIRQTNHAWIDPTEGWLVIDSASTAKADDFVETLLKTIPTLVLKRTHTVLTPASAMTRWLAGDALPHVFSIDSDSVFRSREDKKVSISYHRHPLDSDEITRHVRAGKEVTKLALVWRNRIAFILDENLQIKRLTLLDIEKEPAESAEEQFDSNFFLMTEELKQLLPDLIDALGGESSDQISSL</sequence>
<dbReference type="RefSeq" id="WP_090667930.1">
    <property type="nucleotide sequence ID" value="NZ_FOUF01000010.1"/>
</dbReference>
<gene>
    <name evidence="6" type="ORF">SAMN05421880_11053</name>
</gene>
<evidence type="ECO:0000256" key="4">
    <source>
        <dbReference type="ARBA" id="ARBA00022490"/>
    </source>
</evidence>
<dbReference type="Pfam" id="PF04381">
    <property type="entry name" value="RdgC"/>
    <property type="match status" value="1"/>
</dbReference>
<dbReference type="GO" id="GO:0006310">
    <property type="term" value="P:DNA recombination"/>
    <property type="evidence" value="ECO:0007669"/>
    <property type="project" value="UniProtKB-KW"/>
</dbReference>
<reference evidence="6 7" key="1">
    <citation type="submission" date="2016-10" db="EMBL/GenBank/DDBJ databases">
        <authorList>
            <person name="de Groot N.N."/>
        </authorList>
    </citation>
    <scope>NUCLEOTIDE SEQUENCE [LARGE SCALE GENOMIC DNA]</scope>
    <source>
        <strain evidence="6 7">Nm146</strain>
    </source>
</reference>
<evidence type="ECO:0000256" key="5">
    <source>
        <dbReference type="ARBA" id="ARBA00023172"/>
    </source>
</evidence>
<comment type="similarity">
    <text evidence="2">Belongs to the RdgC family.</text>
</comment>
<name>A0A1I4PAD6_9PROT</name>
<keyword evidence="7" id="KW-1185">Reference proteome</keyword>
<dbReference type="PANTHER" id="PTHR38103:SF1">
    <property type="entry name" value="RECOMBINATION-ASSOCIATED PROTEIN RDGC"/>
    <property type="match status" value="1"/>
</dbReference>
<evidence type="ECO:0000256" key="2">
    <source>
        <dbReference type="ARBA" id="ARBA00008657"/>
    </source>
</evidence>
<evidence type="ECO:0000313" key="6">
    <source>
        <dbReference type="EMBL" id="SFM24323.1"/>
    </source>
</evidence>
<evidence type="ECO:0000256" key="3">
    <source>
        <dbReference type="ARBA" id="ARBA00022296"/>
    </source>
</evidence>